<dbReference type="GO" id="GO:0043039">
    <property type="term" value="P:tRNA aminoacylation"/>
    <property type="evidence" value="ECO:0007669"/>
    <property type="project" value="InterPro"/>
</dbReference>
<evidence type="ECO:0000256" key="2">
    <source>
        <dbReference type="ARBA" id="ARBA00008429"/>
    </source>
</evidence>
<comment type="caution">
    <text evidence="6">The sequence shown here is derived from an EMBL/GenBank/DDBJ whole genome shotgun (WGS) entry which is preliminary data.</text>
</comment>
<dbReference type="InterPro" id="IPR051335">
    <property type="entry name" value="Alanyl-tRNA_Editing_Enzymes"/>
</dbReference>
<dbReference type="PANTHER" id="PTHR43462">
    <property type="entry name" value="ALANYL-TRNA EDITING PROTEIN"/>
    <property type="match status" value="1"/>
</dbReference>
<accession>A0A9W8DRE9</accession>
<dbReference type="OrthoDB" id="288942at2759"/>
<evidence type="ECO:0000259" key="5">
    <source>
        <dbReference type="SMART" id="SM00863"/>
    </source>
</evidence>
<keyword evidence="4" id="KW-0862">Zinc</keyword>
<evidence type="ECO:0000256" key="1">
    <source>
        <dbReference type="ARBA" id="ARBA00001947"/>
    </source>
</evidence>
<dbReference type="SUPFAM" id="SSF55186">
    <property type="entry name" value="ThrRS/AlaRS common domain"/>
    <property type="match status" value="1"/>
</dbReference>
<dbReference type="Gene3D" id="3.30.980.10">
    <property type="entry name" value="Threonyl-trna Synthetase, Chain A, domain 2"/>
    <property type="match status" value="1"/>
</dbReference>
<dbReference type="SUPFAM" id="SSF50447">
    <property type="entry name" value="Translation proteins"/>
    <property type="match status" value="1"/>
</dbReference>
<sequence>MATAPALTTPVGLLACQKDTYLNVLDTTVIACSEKPNSHGQYEVELADTVLFPEGGGQPSDHGSIDDLDVRLDHAQQHSAQHLLSAILETKYGLQTVAWNLGEQRSHVELKTERGFKLSSQAIADIEQSCNNAIRRSMVVNVEVRDQSADTQPNSIPADYNGGVVRHIIIDGVDRNPCCGTHVNNTAELQVMKLCSTDTIRGGNTRLFFMAGGRVIDYAQSALDRERRLTTILSCGPNEHADAVERLGKQQRDALKSAKGLFGELADFIASDLKQELQKTGFAAYHREEGDIAFLSAISHSLGRQHFEAGGSGAALLTAGAAKAGGPVLIVGQEEAVATLSETVKSSVSGVRGGGKGPRWQGKATSWTGLDRALDSIKKHQLA</sequence>
<evidence type="ECO:0000313" key="6">
    <source>
        <dbReference type="EMBL" id="KAJ1914619.1"/>
    </source>
</evidence>
<dbReference type="SMART" id="SM00863">
    <property type="entry name" value="tRNA_SAD"/>
    <property type="match status" value="1"/>
</dbReference>
<dbReference type="GO" id="GO:0005524">
    <property type="term" value="F:ATP binding"/>
    <property type="evidence" value="ECO:0007669"/>
    <property type="project" value="InterPro"/>
</dbReference>
<reference evidence="6" key="1">
    <citation type="submission" date="2022-07" db="EMBL/GenBank/DDBJ databases">
        <title>Phylogenomic reconstructions and comparative analyses of Kickxellomycotina fungi.</title>
        <authorList>
            <person name="Reynolds N.K."/>
            <person name="Stajich J.E."/>
            <person name="Barry K."/>
            <person name="Grigoriev I.V."/>
            <person name="Crous P."/>
            <person name="Smith M.E."/>
        </authorList>
    </citation>
    <scope>NUCLEOTIDE SEQUENCE</scope>
    <source>
        <strain evidence="6">NBRC 100468</strain>
    </source>
</reference>
<dbReference type="InterPro" id="IPR018163">
    <property type="entry name" value="Thr/Ala-tRNA-synth_IIc_edit"/>
</dbReference>
<evidence type="ECO:0000256" key="3">
    <source>
        <dbReference type="ARBA" id="ARBA00022723"/>
    </source>
</evidence>
<dbReference type="PANTHER" id="PTHR43462:SF1">
    <property type="entry name" value="ALANYL-TRNA EDITING PROTEIN AARSD1"/>
    <property type="match status" value="1"/>
</dbReference>
<gene>
    <name evidence="6" type="ORF">H4219_004705</name>
</gene>
<dbReference type="GO" id="GO:0046872">
    <property type="term" value="F:metal ion binding"/>
    <property type="evidence" value="ECO:0007669"/>
    <property type="project" value="UniProtKB-KW"/>
</dbReference>
<dbReference type="InterPro" id="IPR012947">
    <property type="entry name" value="tRNA_SAD"/>
</dbReference>
<evidence type="ECO:0000313" key="7">
    <source>
        <dbReference type="Proteomes" id="UP001150538"/>
    </source>
</evidence>
<dbReference type="Pfam" id="PF07973">
    <property type="entry name" value="tRNA_SAD"/>
    <property type="match status" value="1"/>
</dbReference>
<dbReference type="InterPro" id="IPR009000">
    <property type="entry name" value="Transl_B-barrel_sf"/>
</dbReference>
<comment type="similarity">
    <text evidence="2">Belongs to the class-II aminoacyl-tRNA synthetase family. Alax-L subfamily.</text>
</comment>
<feature type="domain" description="Threonyl/alanyl tRNA synthetase SAD" evidence="5">
    <location>
        <begin position="165"/>
        <end position="208"/>
    </location>
</feature>
<comment type="cofactor">
    <cofactor evidence="1">
        <name>Zn(2+)</name>
        <dbReference type="ChEBI" id="CHEBI:29105"/>
    </cofactor>
</comment>
<dbReference type="GO" id="GO:0002196">
    <property type="term" value="F:Ser-tRNA(Ala) deacylase activity"/>
    <property type="evidence" value="ECO:0007669"/>
    <property type="project" value="TreeGrafter"/>
</dbReference>
<keyword evidence="3" id="KW-0479">Metal-binding</keyword>
<proteinExistence type="inferred from homology"/>
<name>A0A9W8DRE9_9FUNG</name>
<dbReference type="AlphaFoldDB" id="A0A9W8DRE9"/>
<organism evidence="6 7">
    <name type="scientific">Mycoemilia scoparia</name>
    <dbReference type="NCBI Taxonomy" id="417184"/>
    <lineage>
        <taxon>Eukaryota</taxon>
        <taxon>Fungi</taxon>
        <taxon>Fungi incertae sedis</taxon>
        <taxon>Zoopagomycota</taxon>
        <taxon>Kickxellomycotina</taxon>
        <taxon>Kickxellomycetes</taxon>
        <taxon>Kickxellales</taxon>
        <taxon>Kickxellaceae</taxon>
        <taxon>Mycoemilia</taxon>
    </lineage>
</organism>
<dbReference type="GO" id="GO:0004812">
    <property type="term" value="F:aminoacyl-tRNA ligase activity"/>
    <property type="evidence" value="ECO:0007669"/>
    <property type="project" value="InterPro"/>
</dbReference>
<dbReference type="EMBL" id="JANBPU010000188">
    <property type="protein sequence ID" value="KAJ1914619.1"/>
    <property type="molecule type" value="Genomic_DNA"/>
</dbReference>
<evidence type="ECO:0000256" key="4">
    <source>
        <dbReference type="ARBA" id="ARBA00022833"/>
    </source>
</evidence>
<dbReference type="Proteomes" id="UP001150538">
    <property type="component" value="Unassembled WGS sequence"/>
</dbReference>
<protein>
    <recommendedName>
        <fullName evidence="5">Threonyl/alanyl tRNA synthetase SAD domain-containing protein</fullName>
    </recommendedName>
</protein>
<keyword evidence="7" id="KW-1185">Reference proteome</keyword>